<dbReference type="EMBL" id="CP021252">
    <property type="protein sequence ID" value="ART21802.1"/>
    <property type="molecule type" value="Genomic_DNA"/>
</dbReference>
<protein>
    <submittedName>
        <fullName evidence="1">Uncharacterized protein</fullName>
    </submittedName>
</protein>
<evidence type="ECO:0000313" key="1">
    <source>
        <dbReference type="EMBL" id="ART21802.1"/>
    </source>
</evidence>
<evidence type="ECO:0000313" key="2">
    <source>
        <dbReference type="Proteomes" id="UP000250197"/>
    </source>
</evidence>
<dbReference type="Proteomes" id="UP000250197">
    <property type="component" value="Chromosome"/>
</dbReference>
<organism evidence="1 2">
    <name type="scientific">Corynebacterium striatum</name>
    <dbReference type="NCBI Taxonomy" id="43770"/>
    <lineage>
        <taxon>Bacteria</taxon>
        <taxon>Bacillati</taxon>
        <taxon>Actinomycetota</taxon>
        <taxon>Actinomycetes</taxon>
        <taxon>Mycobacteriales</taxon>
        <taxon>Corynebacteriaceae</taxon>
        <taxon>Corynebacterium</taxon>
    </lineage>
</organism>
<accession>A0A2Z2J119</accession>
<proteinExistence type="predicted"/>
<dbReference type="AlphaFoldDB" id="A0A2Z2J119"/>
<dbReference type="KEGG" id="cstr:CBE89_10085"/>
<reference evidence="1 2" key="1">
    <citation type="submission" date="2017-05" db="EMBL/GenBank/DDBJ databases">
        <title>Complete genome sequence of Corynebacterium striatum KC-Na-1 isolated from Neophocaena asiaeorientalis in Korea.</title>
        <authorList>
            <person name="Kim J.H."/>
            <person name="Lee K."/>
        </authorList>
    </citation>
    <scope>NUCLEOTIDE SEQUENCE [LARGE SCALE GENOMIC DNA]</scope>
    <source>
        <strain evidence="1 2">KC-Na-01</strain>
    </source>
</reference>
<sequence>MSGKEVNRSAFSGALYRGRASVDAAMIHLVFTWSFLQVTDRLSGSLFLLLENHDMFTSIPLGFGGKLWQSSLYLKRVRRKKGR</sequence>
<gene>
    <name evidence="1" type="ORF">CBE89_10085</name>
</gene>
<name>A0A2Z2J119_CORST</name>